<dbReference type="GO" id="GO:0005524">
    <property type="term" value="F:ATP binding"/>
    <property type="evidence" value="ECO:0007669"/>
    <property type="project" value="UniProtKB-KW"/>
</dbReference>
<dbReference type="EMBL" id="CAJNOH010000492">
    <property type="protein sequence ID" value="CAF1056661.1"/>
    <property type="molecule type" value="Genomic_DNA"/>
</dbReference>
<dbReference type="Proteomes" id="UP000663854">
    <property type="component" value="Unassembled WGS sequence"/>
</dbReference>
<dbReference type="SUPFAM" id="SSF117839">
    <property type="entry name" value="WWE domain"/>
    <property type="match status" value="1"/>
</dbReference>
<dbReference type="PANTHER" id="PTHR11584:SF369">
    <property type="entry name" value="MITOGEN-ACTIVATED PROTEIN KINASE KINASE KINASE 19-RELATED"/>
    <property type="match status" value="1"/>
</dbReference>
<evidence type="ECO:0000259" key="7">
    <source>
        <dbReference type="PROSITE" id="PS50918"/>
    </source>
</evidence>
<feature type="domain" description="WWE" evidence="7">
    <location>
        <begin position="1"/>
        <end position="79"/>
    </location>
</feature>
<dbReference type="PANTHER" id="PTHR11584">
    <property type="entry name" value="SERINE/THREONINE PROTEIN KINASE"/>
    <property type="match status" value="1"/>
</dbReference>
<keyword evidence="5" id="KW-0067">ATP-binding</keyword>
<keyword evidence="3" id="KW-0547">Nucleotide-binding</keyword>
<evidence type="ECO:0008006" key="11">
    <source>
        <dbReference type="Google" id="ProtNLM"/>
    </source>
</evidence>
<protein>
    <recommendedName>
        <fullName evidence="11">Protein kinase domain-containing protein</fullName>
    </recommendedName>
</protein>
<dbReference type="AlphaFoldDB" id="A0A815YLS5"/>
<proteinExistence type="predicted"/>
<dbReference type="PROSITE" id="PS50011">
    <property type="entry name" value="PROTEIN_KINASE_DOM"/>
    <property type="match status" value="1"/>
</dbReference>
<dbReference type="EMBL" id="CAJNOL010003742">
    <property type="protein sequence ID" value="CAF1572709.1"/>
    <property type="molecule type" value="Genomic_DNA"/>
</dbReference>
<name>A0A815YLS5_9BILA</name>
<accession>A0A815YLS5</accession>
<organism evidence="9 10">
    <name type="scientific">Rotaria sordida</name>
    <dbReference type="NCBI Taxonomy" id="392033"/>
    <lineage>
        <taxon>Eukaryota</taxon>
        <taxon>Metazoa</taxon>
        <taxon>Spiralia</taxon>
        <taxon>Gnathifera</taxon>
        <taxon>Rotifera</taxon>
        <taxon>Eurotatoria</taxon>
        <taxon>Bdelloidea</taxon>
        <taxon>Philodinida</taxon>
        <taxon>Philodinidae</taxon>
        <taxon>Rotaria</taxon>
    </lineage>
</organism>
<evidence type="ECO:0000313" key="8">
    <source>
        <dbReference type="EMBL" id="CAF1056661.1"/>
    </source>
</evidence>
<evidence type="ECO:0000256" key="1">
    <source>
        <dbReference type="ARBA" id="ARBA00022527"/>
    </source>
</evidence>
<sequence>MASNDTSTYVEWMWQSNLNPYSPYEEEEWCSYSEEECEIIEEAYARGASRAQLNNYYIDFDSSKQVSIKDNNKRRPVKRVVHNKESWIKYEGKLGEGYFGKIIEDSKTYYSDSSRGAIRWLAPELCFDRSERCSFSSDVWAFGCVLLEMMTKKVPWRKIYEDNQELINALADERNG</sequence>
<feature type="non-terminal residue" evidence="9">
    <location>
        <position position="176"/>
    </location>
</feature>
<dbReference type="Gene3D" id="1.10.510.10">
    <property type="entry name" value="Transferase(Phosphotransferase) domain 1"/>
    <property type="match status" value="1"/>
</dbReference>
<evidence type="ECO:0000313" key="10">
    <source>
        <dbReference type="Proteomes" id="UP000663870"/>
    </source>
</evidence>
<dbReference type="PROSITE" id="PS50918">
    <property type="entry name" value="WWE"/>
    <property type="match status" value="1"/>
</dbReference>
<dbReference type="GO" id="GO:0004674">
    <property type="term" value="F:protein serine/threonine kinase activity"/>
    <property type="evidence" value="ECO:0007669"/>
    <property type="project" value="UniProtKB-KW"/>
</dbReference>
<keyword evidence="10" id="KW-1185">Reference proteome</keyword>
<dbReference type="InterPro" id="IPR037197">
    <property type="entry name" value="WWE_dom_sf"/>
</dbReference>
<keyword evidence="2" id="KW-0808">Transferase</keyword>
<comment type="caution">
    <text evidence="9">The sequence shown here is derived from an EMBL/GenBank/DDBJ whole genome shotgun (WGS) entry which is preliminary data.</text>
</comment>
<evidence type="ECO:0000256" key="2">
    <source>
        <dbReference type="ARBA" id="ARBA00022679"/>
    </source>
</evidence>
<dbReference type="InterPro" id="IPR000719">
    <property type="entry name" value="Prot_kinase_dom"/>
</dbReference>
<dbReference type="InterPro" id="IPR004170">
    <property type="entry name" value="WWE_dom"/>
</dbReference>
<dbReference type="InterPro" id="IPR001245">
    <property type="entry name" value="Ser-Thr/Tyr_kinase_cat_dom"/>
</dbReference>
<dbReference type="Gene3D" id="3.30.720.50">
    <property type="match status" value="1"/>
</dbReference>
<evidence type="ECO:0000259" key="6">
    <source>
        <dbReference type="PROSITE" id="PS50011"/>
    </source>
</evidence>
<evidence type="ECO:0000256" key="3">
    <source>
        <dbReference type="ARBA" id="ARBA00022741"/>
    </source>
</evidence>
<dbReference type="InterPro" id="IPR011009">
    <property type="entry name" value="Kinase-like_dom_sf"/>
</dbReference>
<reference evidence="9" key="1">
    <citation type="submission" date="2021-02" db="EMBL/GenBank/DDBJ databases">
        <authorList>
            <person name="Nowell W R."/>
        </authorList>
    </citation>
    <scope>NUCLEOTIDE SEQUENCE</scope>
</reference>
<feature type="domain" description="Protein kinase" evidence="6">
    <location>
        <begin position="1"/>
        <end position="176"/>
    </location>
</feature>
<keyword evidence="1" id="KW-0723">Serine/threonine-protein kinase</keyword>
<dbReference type="SUPFAM" id="SSF56112">
    <property type="entry name" value="Protein kinase-like (PK-like)"/>
    <property type="match status" value="1"/>
</dbReference>
<dbReference type="Proteomes" id="UP000663870">
    <property type="component" value="Unassembled WGS sequence"/>
</dbReference>
<evidence type="ECO:0000313" key="9">
    <source>
        <dbReference type="EMBL" id="CAF1572709.1"/>
    </source>
</evidence>
<gene>
    <name evidence="9" type="ORF">JXQ802_LOCUS45369</name>
    <name evidence="8" type="ORF">PYM288_LOCUS17429</name>
</gene>
<keyword evidence="4" id="KW-0418">Kinase</keyword>
<dbReference type="Pfam" id="PF02825">
    <property type="entry name" value="WWE"/>
    <property type="match status" value="1"/>
</dbReference>
<evidence type="ECO:0000256" key="5">
    <source>
        <dbReference type="ARBA" id="ARBA00022840"/>
    </source>
</evidence>
<dbReference type="Pfam" id="PF07714">
    <property type="entry name" value="PK_Tyr_Ser-Thr"/>
    <property type="match status" value="1"/>
</dbReference>
<evidence type="ECO:0000256" key="4">
    <source>
        <dbReference type="ARBA" id="ARBA00022777"/>
    </source>
</evidence>